<dbReference type="InParanoid" id="A0A1Z5K5G2"/>
<evidence type="ECO:0000256" key="1">
    <source>
        <dbReference type="ARBA" id="ARBA00010199"/>
    </source>
</evidence>
<feature type="transmembrane region" description="Helical" evidence="3">
    <location>
        <begin position="630"/>
        <end position="649"/>
    </location>
</feature>
<comment type="caution">
    <text evidence="4">The sequence shown here is derived from an EMBL/GenBank/DDBJ whole genome shotgun (WGS) entry which is preliminary data.</text>
</comment>
<feature type="compositionally biased region" description="Acidic residues" evidence="2">
    <location>
        <begin position="84"/>
        <end position="97"/>
    </location>
</feature>
<feature type="region of interest" description="Disordered" evidence="2">
    <location>
        <begin position="64"/>
        <end position="145"/>
    </location>
</feature>
<dbReference type="Pfam" id="PF01554">
    <property type="entry name" value="MatE"/>
    <property type="match status" value="2"/>
</dbReference>
<feature type="compositionally biased region" description="Basic and acidic residues" evidence="2">
    <location>
        <begin position="101"/>
        <end position="111"/>
    </location>
</feature>
<dbReference type="EMBL" id="BDSP01000168">
    <property type="protein sequence ID" value="GAX21513.1"/>
    <property type="molecule type" value="Genomic_DNA"/>
</dbReference>
<feature type="transmembrane region" description="Helical" evidence="3">
    <location>
        <begin position="569"/>
        <end position="590"/>
    </location>
</feature>
<feature type="transmembrane region" description="Helical" evidence="3">
    <location>
        <begin position="531"/>
        <end position="549"/>
    </location>
</feature>
<feature type="transmembrane region" description="Helical" evidence="3">
    <location>
        <begin position="304"/>
        <end position="323"/>
    </location>
</feature>
<proteinExistence type="inferred from homology"/>
<comment type="similarity">
    <text evidence="1">Belongs to the multi antimicrobial extrusion (MATE) (TC 2.A.66.1) family.</text>
</comment>
<protein>
    <recommendedName>
        <fullName evidence="6">Multidrug resistance protein, MATE family</fullName>
    </recommendedName>
</protein>
<name>A0A1Z5K5G2_FISSO</name>
<keyword evidence="3" id="KW-1133">Transmembrane helix</keyword>
<feature type="transmembrane region" description="Helical" evidence="3">
    <location>
        <begin position="602"/>
        <end position="624"/>
    </location>
</feature>
<feature type="compositionally biased region" description="Basic and acidic residues" evidence="2">
    <location>
        <begin position="64"/>
        <end position="83"/>
    </location>
</feature>
<dbReference type="Proteomes" id="UP000198406">
    <property type="component" value="Unassembled WGS sequence"/>
</dbReference>
<evidence type="ECO:0000256" key="3">
    <source>
        <dbReference type="SAM" id="Phobius"/>
    </source>
</evidence>
<dbReference type="InterPro" id="IPR002528">
    <property type="entry name" value="MATE_fam"/>
</dbReference>
<feature type="region of interest" description="Disordered" evidence="2">
    <location>
        <begin position="660"/>
        <end position="698"/>
    </location>
</feature>
<keyword evidence="3" id="KW-0472">Membrane</keyword>
<feature type="compositionally biased region" description="Low complexity" evidence="2">
    <location>
        <begin position="668"/>
        <end position="698"/>
    </location>
</feature>
<dbReference type="GO" id="GO:0042910">
    <property type="term" value="F:xenobiotic transmembrane transporter activity"/>
    <property type="evidence" value="ECO:0007669"/>
    <property type="project" value="InterPro"/>
</dbReference>
<feature type="transmembrane region" description="Helical" evidence="3">
    <location>
        <begin position="403"/>
        <end position="424"/>
    </location>
</feature>
<dbReference type="PANTHER" id="PTHR11206">
    <property type="entry name" value="MULTIDRUG RESISTANCE PROTEIN"/>
    <property type="match status" value="1"/>
</dbReference>
<feature type="transmembrane region" description="Helical" evidence="3">
    <location>
        <begin position="20"/>
        <end position="43"/>
    </location>
</feature>
<sequence length="698" mass="76191">MSDPELPDGFDGYVEISVDPGASVLISTIVICALMLGVLPFLIEAHRRIQKRKITDDLLLSNERHQDGTSTRENKKQTDKPENGDSDDESSDSDDSGAAEHMVHVILDAHPRSGVNKTRLQKGVNKAELGEYTGGSHTPKHKSPEGIEVELTDDGSASHHSALLQLEEDELSNDGRDAQERFIDERHENDSTKDSTPFWKPAAWGGIFDSLLEVAEYDYEMKRILRLAWPFVGQSLIEGLSEAVNVALVGRFVSTRAMAAYVGVDMLIGLSASFLSGFKDSLQVLLSQAIGARNKVLAGQYMQINMIFFIVLFSPIALFWVVYMESILEWFGYDDDIVKLGVDFSRIYIFVQVMDTVSDQIHALLDVIDRENYSTVFGMGEDALRTFGILMVGLGSNPTLDKIGLVQLLVGALGMFINVMYVMYKGWFDSFLGGMVGTFALLNFKAVRLSFKTSVSLCVGNVIAYGEWEMLTLLTRSLGQAEITAWALLGTLWDIVEMVSEAVADVSEVRVGKLMGAGRPEKAKLSAYKTIYLAVFVATSFTSILFILGDNIPYWMTTDSTLQKMMIELIPLFGIGNIALALGTQAWTIVGSQGRYRLSTAVGAAGSWLLTIPLAVILTVVLKIDLQGQTAAVVIGYMASGTVNSYILFTSDWEKLSRQVREDHDGVSSSDSSSSGSSSSSSASSSSSSSSSCSDEDK</sequence>
<reference evidence="4 5" key="1">
    <citation type="journal article" date="2015" name="Plant Cell">
        <title>Oil accumulation by the oleaginous diatom Fistulifera solaris as revealed by the genome and transcriptome.</title>
        <authorList>
            <person name="Tanaka T."/>
            <person name="Maeda Y."/>
            <person name="Veluchamy A."/>
            <person name="Tanaka M."/>
            <person name="Abida H."/>
            <person name="Marechal E."/>
            <person name="Bowler C."/>
            <person name="Muto M."/>
            <person name="Sunaga Y."/>
            <person name="Tanaka M."/>
            <person name="Yoshino T."/>
            <person name="Taniguchi T."/>
            <person name="Fukuda Y."/>
            <person name="Nemoto M."/>
            <person name="Matsumoto M."/>
            <person name="Wong P.S."/>
            <person name="Aburatani S."/>
            <person name="Fujibuchi W."/>
        </authorList>
    </citation>
    <scope>NUCLEOTIDE SEQUENCE [LARGE SCALE GENOMIC DNA]</scope>
    <source>
        <strain evidence="4 5">JPCC DA0580</strain>
    </source>
</reference>
<accession>A0A1Z5K5G2</accession>
<organism evidence="4 5">
    <name type="scientific">Fistulifera solaris</name>
    <name type="common">Oleaginous diatom</name>
    <dbReference type="NCBI Taxonomy" id="1519565"/>
    <lineage>
        <taxon>Eukaryota</taxon>
        <taxon>Sar</taxon>
        <taxon>Stramenopiles</taxon>
        <taxon>Ochrophyta</taxon>
        <taxon>Bacillariophyta</taxon>
        <taxon>Bacillariophyceae</taxon>
        <taxon>Bacillariophycidae</taxon>
        <taxon>Naviculales</taxon>
        <taxon>Naviculaceae</taxon>
        <taxon>Fistulifera</taxon>
    </lineage>
</organism>
<dbReference type="AlphaFoldDB" id="A0A1Z5K5G2"/>
<dbReference type="GO" id="GO:0015297">
    <property type="term" value="F:antiporter activity"/>
    <property type="evidence" value="ECO:0007669"/>
    <property type="project" value="InterPro"/>
</dbReference>
<evidence type="ECO:0000256" key="2">
    <source>
        <dbReference type="SAM" id="MobiDB-lite"/>
    </source>
</evidence>
<evidence type="ECO:0000313" key="4">
    <source>
        <dbReference type="EMBL" id="GAX21513.1"/>
    </source>
</evidence>
<dbReference type="OrthoDB" id="42023at2759"/>
<evidence type="ECO:0008006" key="6">
    <source>
        <dbReference type="Google" id="ProtNLM"/>
    </source>
</evidence>
<keyword evidence="5" id="KW-1185">Reference proteome</keyword>
<gene>
    <name evidence="4" type="ORF">FisN_4Hh578</name>
</gene>
<evidence type="ECO:0000313" key="5">
    <source>
        <dbReference type="Proteomes" id="UP000198406"/>
    </source>
</evidence>
<dbReference type="GO" id="GO:0016020">
    <property type="term" value="C:membrane"/>
    <property type="evidence" value="ECO:0007669"/>
    <property type="project" value="InterPro"/>
</dbReference>
<keyword evidence="3" id="KW-0812">Transmembrane</keyword>